<dbReference type="NCBIfam" id="NF040815">
    <property type="entry name" value="recomb_XerA_Arch"/>
    <property type="match status" value="1"/>
</dbReference>
<dbReference type="Gene3D" id="1.10.150.130">
    <property type="match status" value="1"/>
</dbReference>
<evidence type="ECO:0000256" key="4">
    <source>
        <dbReference type="ARBA" id="ARBA00023172"/>
    </source>
</evidence>
<accession>A0A967AW95</accession>
<dbReference type="PROSITE" id="PS51898">
    <property type="entry name" value="TYR_RECOMBINASE"/>
    <property type="match status" value="1"/>
</dbReference>
<dbReference type="GO" id="GO:0003677">
    <property type="term" value="F:DNA binding"/>
    <property type="evidence" value="ECO:0007669"/>
    <property type="project" value="UniProtKB-UniRule"/>
</dbReference>
<evidence type="ECO:0000259" key="7">
    <source>
        <dbReference type="PROSITE" id="PS51900"/>
    </source>
</evidence>
<reference evidence="8" key="1">
    <citation type="submission" date="2019-07" db="EMBL/GenBank/DDBJ databases">
        <authorList>
            <person name="De-Chao Zhang Q."/>
        </authorList>
    </citation>
    <scope>NUCLEOTIDE SEQUENCE</scope>
    <source>
        <strain evidence="8">TP-CH-4</strain>
    </source>
</reference>
<dbReference type="InterPro" id="IPR002104">
    <property type="entry name" value="Integrase_catalytic"/>
</dbReference>
<feature type="domain" description="Tyr recombinase" evidence="6">
    <location>
        <begin position="202"/>
        <end position="374"/>
    </location>
</feature>
<dbReference type="SUPFAM" id="SSF56349">
    <property type="entry name" value="DNA breaking-rejoining enzymes"/>
    <property type="match status" value="1"/>
</dbReference>
<evidence type="ECO:0000256" key="5">
    <source>
        <dbReference type="PROSITE-ProRule" id="PRU01248"/>
    </source>
</evidence>
<evidence type="ECO:0000313" key="8">
    <source>
        <dbReference type="EMBL" id="NHF60283.1"/>
    </source>
</evidence>
<dbReference type="GO" id="GO:0006310">
    <property type="term" value="P:DNA recombination"/>
    <property type="evidence" value="ECO:0007669"/>
    <property type="project" value="UniProtKB-KW"/>
</dbReference>
<dbReference type="InterPro" id="IPR004107">
    <property type="entry name" value="Integrase_SAM-like_N"/>
</dbReference>
<dbReference type="InterPro" id="IPR013762">
    <property type="entry name" value="Integrase-like_cat_sf"/>
</dbReference>
<dbReference type="InterPro" id="IPR010998">
    <property type="entry name" value="Integrase_recombinase_N"/>
</dbReference>
<keyword evidence="3 5" id="KW-0238">DNA-binding</keyword>
<keyword evidence="9" id="KW-1185">Reference proteome</keyword>
<name>A0A967AW95_9FLAO</name>
<dbReference type="Pfam" id="PF00589">
    <property type="entry name" value="Phage_integrase"/>
    <property type="match status" value="1"/>
</dbReference>
<keyword evidence="4" id="KW-0233">DNA recombination</keyword>
<keyword evidence="2" id="KW-0229">DNA integration</keyword>
<dbReference type="GO" id="GO:0015074">
    <property type="term" value="P:DNA integration"/>
    <property type="evidence" value="ECO:0007669"/>
    <property type="project" value="UniProtKB-KW"/>
</dbReference>
<dbReference type="Gene3D" id="1.10.443.10">
    <property type="entry name" value="Intergrase catalytic core"/>
    <property type="match status" value="1"/>
</dbReference>
<dbReference type="Proteomes" id="UP000707206">
    <property type="component" value="Unassembled WGS sequence"/>
</dbReference>
<dbReference type="PANTHER" id="PTHR30349:SF41">
    <property type="entry name" value="INTEGRASE_RECOMBINASE PROTEIN MJ0367-RELATED"/>
    <property type="match status" value="1"/>
</dbReference>
<proteinExistence type="inferred from homology"/>
<dbReference type="AlphaFoldDB" id="A0A967AW95"/>
<evidence type="ECO:0000256" key="1">
    <source>
        <dbReference type="ARBA" id="ARBA00008857"/>
    </source>
</evidence>
<dbReference type="InterPro" id="IPR011010">
    <property type="entry name" value="DNA_brk_join_enz"/>
</dbReference>
<dbReference type="Pfam" id="PF13495">
    <property type="entry name" value="Phage_int_SAM_4"/>
    <property type="match status" value="1"/>
</dbReference>
<feature type="domain" description="Core-binding (CB)" evidence="7">
    <location>
        <begin position="105"/>
        <end position="185"/>
    </location>
</feature>
<protein>
    <submittedName>
        <fullName evidence="8">Tyrosine-type recombinase/integrase</fullName>
    </submittedName>
</protein>
<dbReference type="InterPro" id="IPR050090">
    <property type="entry name" value="Tyrosine_recombinase_XerCD"/>
</dbReference>
<comment type="caution">
    <text evidence="8">The sequence shown here is derived from an EMBL/GenBank/DDBJ whole genome shotgun (WGS) entry which is preliminary data.</text>
</comment>
<sequence length="381" mass="44554">MRNITITLNKLNHRGQELLLVSFPYHYETKEYLKDFDGVRWSKELKRFYVPFSKTTTNALFQYLRKRKYYVDYEALKNGYNQKSSTGRIVREKIGISKKPHEHVLKKIHSFKKWMRQRRYSAHTINTYESMLLMFFGFHHTKRLPEIDKNDLENFNTNYILANGYSFTYQNQAISALKLFYKHEGRDISMADSLERPKKESKLPEVLSIDEVKNILSSISNLKHQTLLSMLYACGLRIGECLNIKTKDLNLDRGFTHIKSGKGRKDRYVPIPHRMCILLKKYIDAYQPSDYLFEGANGGKYSPVSARQLLKRAVNTIGIKKSITLHTLRHSHATHLLERGTDIRYIQELLGHNSPKTTMIYTHVSSASLDSIKNPFDDFTI</sequence>
<reference evidence="8" key="2">
    <citation type="submission" date="2020-03" db="EMBL/GenBank/DDBJ databases">
        <title>Flavobacteriaceae bacterium strain TP-CH-4, a member of the family Flavobacteriaceae isolated from a deep-sea seamount.</title>
        <authorList>
            <person name="Zhang D.-C."/>
        </authorList>
    </citation>
    <scope>NUCLEOTIDE SEQUENCE</scope>
    <source>
        <strain evidence="8">TP-CH-4</strain>
    </source>
</reference>
<evidence type="ECO:0000259" key="6">
    <source>
        <dbReference type="PROSITE" id="PS51898"/>
    </source>
</evidence>
<organism evidence="8 9">
    <name type="scientific">Pelagihabitans pacificus</name>
    <dbReference type="NCBI Taxonomy" id="2696054"/>
    <lineage>
        <taxon>Bacteria</taxon>
        <taxon>Pseudomonadati</taxon>
        <taxon>Bacteroidota</taxon>
        <taxon>Flavobacteriia</taxon>
        <taxon>Flavobacteriales</taxon>
        <taxon>Flavobacteriaceae</taxon>
        <taxon>Pelagihabitans</taxon>
    </lineage>
</organism>
<dbReference type="RefSeq" id="WP_152574775.1">
    <property type="nucleotide sequence ID" value="NZ_VIKU02000003.1"/>
</dbReference>
<evidence type="ECO:0000256" key="2">
    <source>
        <dbReference type="ARBA" id="ARBA00022908"/>
    </source>
</evidence>
<gene>
    <name evidence="8" type="ORF">FK220_013095</name>
</gene>
<evidence type="ECO:0000313" key="9">
    <source>
        <dbReference type="Proteomes" id="UP000707206"/>
    </source>
</evidence>
<dbReference type="PROSITE" id="PS51900">
    <property type="entry name" value="CB"/>
    <property type="match status" value="1"/>
</dbReference>
<comment type="similarity">
    <text evidence="1">Belongs to the 'phage' integrase family.</text>
</comment>
<evidence type="ECO:0000256" key="3">
    <source>
        <dbReference type="ARBA" id="ARBA00023125"/>
    </source>
</evidence>
<dbReference type="PANTHER" id="PTHR30349">
    <property type="entry name" value="PHAGE INTEGRASE-RELATED"/>
    <property type="match status" value="1"/>
</dbReference>
<dbReference type="EMBL" id="VIKU02000003">
    <property type="protein sequence ID" value="NHF60283.1"/>
    <property type="molecule type" value="Genomic_DNA"/>
</dbReference>
<dbReference type="InterPro" id="IPR044068">
    <property type="entry name" value="CB"/>
</dbReference>